<keyword evidence="1" id="KW-0472">Membrane</keyword>
<accession>A0A0E9UFT9</accession>
<sequence length="42" mass="4905">MVLNSIILFYFILYTYYYAADIVVVRGICSMAPWGAKLKRKL</sequence>
<dbReference type="AlphaFoldDB" id="A0A0E9UFT9"/>
<reference evidence="2" key="2">
    <citation type="journal article" date="2015" name="Fish Shellfish Immunol.">
        <title>Early steps in the European eel (Anguilla anguilla)-Vibrio vulnificus interaction in the gills: Role of the RtxA13 toxin.</title>
        <authorList>
            <person name="Callol A."/>
            <person name="Pajuelo D."/>
            <person name="Ebbesson L."/>
            <person name="Teles M."/>
            <person name="MacKenzie S."/>
            <person name="Amaro C."/>
        </authorList>
    </citation>
    <scope>NUCLEOTIDE SEQUENCE</scope>
</reference>
<evidence type="ECO:0000313" key="2">
    <source>
        <dbReference type="EMBL" id="JAH64125.1"/>
    </source>
</evidence>
<evidence type="ECO:0000256" key="1">
    <source>
        <dbReference type="SAM" id="Phobius"/>
    </source>
</evidence>
<organism evidence="2">
    <name type="scientific">Anguilla anguilla</name>
    <name type="common">European freshwater eel</name>
    <name type="synonym">Muraena anguilla</name>
    <dbReference type="NCBI Taxonomy" id="7936"/>
    <lineage>
        <taxon>Eukaryota</taxon>
        <taxon>Metazoa</taxon>
        <taxon>Chordata</taxon>
        <taxon>Craniata</taxon>
        <taxon>Vertebrata</taxon>
        <taxon>Euteleostomi</taxon>
        <taxon>Actinopterygii</taxon>
        <taxon>Neopterygii</taxon>
        <taxon>Teleostei</taxon>
        <taxon>Anguilliformes</taxon>
        <taxon>Anguillidae</taxon>
        <taxon>Anguilla</taxon>
    </lineage>
</organism>
<keyword evidence="1" id="KW-1133">Transmembrane helix</keyword>
<dbReference type="EMBL" id="GBXM01044452">
    <property type="protein sequence ID" value="JAH64125.1"/>
    <property type="molecule type" value="Transcribed_RNA"/>
</dbReference>
<proteinExistence type="predicted"/>
<keyword evidence="1" id="KW-0812">Transmembrane</keyword>
<reference evidence="2" key="1">
    <citation type="submission" date="2014-11" db="EMBL/GenBank/DDBJ databases">
        <authorList>
            <person name="Amaro Gonzalez C."/>
        </authorList>
    </citation>
    <scope>NUCLEOTIDE SEQUENCE</scope>
</reference>
<name>A0A0E9UFT9_ANGAN</name>
<protein>
    <submittedName>
        <fullName evidence="2">Uncharacterized protein</fullName>
    </submittedName>
</protein>
<feature type="transmembrane region" description="Helical" evidence="1">
    <location>
        <begin position="6"/>
        <end position="29"/>
    </location>
</feature>